<evidence type="ECO:0000313" key="2">
    <source>
        <dbReference type="EMBL" id="KAA0974415.1"/>
    </source>
</evidence>
<protein>
    <submittedName>
        <fullName evidence="2">Uncharacterized protein</fullName>
    </submittedName>
</protein>
<dbReference type="Proteomes" id="UP000323856">
    <property type="component" value="Unassembled WGS sequence"/>
</dbReference>
<keyword evidence="1" id="KW-0812">Transmembrane</keyword>
<reference evidence="2 3" key="1">
    <citation type="submission" date="2019-07" db="EMBL/GenBank/DDBJ databases">
        <title>Analysis of the biochemical properties, biological activity and biotechnological potential of siderophores and biosurfactants produced by Antarctic psychrotolerant bacteria.</title>
        <authorList>
            <person name="Styczynski M."/>
            <person name="Krucon T."/>
            <person name="Decewicz P."/>
            <person name="Dziewit L."/>
        </authorList>
    </citation>
    <scope>NUCLEOTIDE SEQUENCE [LARGE SCALE GENOMIC DNA]</scope>
    <source>
        <strain evidence="2 3">ANT_H27</strain>
    </source>
</reference>
<organism evidence="2 3">
    <name type="scientific">Paeniglutamicibacter gangotriensis</name>
    <dbReference type="NCBI Taxonomy" id="254787"/>
    <lineage>
        <taxon>Bacteria</taxon>
        <taxon>Bacillati</taxon>
        <taxon>Actinomycetota</taxon>
        <taxon>Actinomycetes</taxon>
        <taxon>Micrococcales</taxon>
        <taxon>Micrococcaceae</taxon>
        <taxon>Paeniglutamicibacter</taxon>
    </lineage>
</organism>
<sequence>MTHVGHANHRRWTEEFSHELRLRQVSGEEINEAISTVDEHLNDSKQSASDAFGNPRDYAASLGLSPTDDGSSRGRVLIAAVVATLSFLAFGLSVSRWISGEGSSAAIICTLGAGGLMLAASALLTLGIARQVVEATVRERFTGASAGLWSRYAPAAIALPWVFPIFAAVFVAVGVLRA</sequence>
<proteinExistence type="predicted"/>
<keyword evidence="1" id="KW-1133">Transmembrane helix</keyword>
<keyword evidence="1" id="KW-0472">Membrane</keyword>
<evidence type="ECO:0000313" key="3">
    <source>
        <dbReference type="Proteomes" id="UP000323856"/>
    </source>
</evidence>
<feature type="transmembrane region" description="Helical" evidence="1">
    <location>
        <begin position="76"/>
        <end position="94"/>
    </location>
</feature>
<dbReference type="AlphaFoldDB" id="A0A5B0E897"/>
<dbReference type="OrthoDB" id="5192631at2"/>
<dbReference type="EMBL" id="VOBL01000018">
    <property type="protein sequence ID" value="KAA0974415.1"/>
    <property type="molecule type" value="Genomic_DNA"/>
</dbReference>
<name>A0A5B0E897_9MICC</name>
<feature type="transmembrane region" description="Helical" evidence="1">
    <location>
        <begin position="152"/>
        <end position="176"/>
    </location>
</feature>
<evidence type="ECO:0000256" key="1">
    <source>
        <dbReference type="SAM" id="Phobius"/>
    </source>
</evidence>
<accession>A0A5B0E897</accession>
<gene>
    <name evidence="2" type="ORF">FQ154_15280</name>
</gene>
<dbReference type="RefSeq" id="WP_149620380.1">
    <property type="nucleotide sequence ID" value="NZ_VOBL01000018.1"/>
</dbReference>
<feature type="transmembrane region" description="Helical" evidence="1">
    <location>
        <begin position="106"/>
        <end position="132"/>
    </location>
</feature>
<comment type="caution">
    <text evidence="2">The sequence shown here is derived from an EMBL/GenBank/DDBJ whole genome shotgun (WGS) entry which is preliminary data.</text>
</comment>